<name>A0A0F9K8H5_9ZZZZ</name>
<evidence type="ECO:0000313" key="1">
    <source>
        <dbReference type="EMBL" id="KKM78439.1"/>
    </source>
</evidence>
<feature type="non-terminal residue" evidence="1">
    <location>
        <position position="1"/>
    </location>
</feature>
<sequence length="230" mass="27687">GKTIYKYLKIHNIKREKLYMNKGWLIHMYIELELSPYEIGEICRVGHVTIHRCLRKFNIPIRSHSEAAKISHNRPEIKKKISDGQKRVWSDLDYRESHIGENHPMYGRCGELHPNWKENYEDLSYEIKHRRIHLMLEEMSIFAPEYCPYCNKPKGKRKLDLMNLFHTYLENSLDYYYMCQKCHKIYHSLAGLEKRNSKVKSIPNLIKDLLKLKTRVEREQLLKKVILKCK</sequence>
<organism evidence="1">
    <name type="scientific">marine sediment metagenome</name>
    <dbReference type="NCBI Taxonomy" id="412755"/>
    <lineage>
        <taxon>unclassified sequences</taxon>
        <taxon>metagenomes</taxon>
        <taxon>ecological metagenomes</taxon>
    </lineage>
</organism>
<gene>
    <name evidence="1" type="ORF">LCGC14_1360070</name>
</gene>
<proteinExistence type="predicted"/>
<comment type="caution">
    <text evidence="1">The sequence shown here is derived from an EMBL/GenBank/DDBJ whole genome shotgun (WGS) entry which is preliminary data.</text>
</comment>
<protein>
    <submittedName>
        <fullName evidence="1">Uncharacterized protein</fullName>
    </submittedName>
</protein>
<dbReference type="EMBL" id="LAZR01008491">
    <property type="protein sequence ID" value="KKM78439.1"/>
    <property type="molecule type" value="Genomic_DNA"/>
</dbReference>
<dbReference type="AlphaFoldDB" id="A0A0F9K8H5"/>
<accession>A0A0F9K8H5</accession>
<reference evidence="1" key="1">
    <citation type="journal article" date="2015" name="Nature">
        <title>Complex archaea that bridge the gap between prokaryotes and eukaryotes.</title>
        <authorList>
            <person name="Spang A."/>
            <person name="Saw J.H."/>
            <person name="Jorgensen S.L."/>
            <person name="Zaremba-Niedzwiedzka K."/>
            <person name="Martijn J."/>
            <person name="Lind A.E."/>
            <person name="van Eijk R."/>
            <person name="Schleper C."/>
            <person name="Guy L."/>
            <person name="Ettema T.J."/>
        </authorList>
    </citation>
    <scope>NUCLEOTIDE SEQUENCE</scope>
</reference>